<gene>
    <name evidence="2" type="ORF">Nepgr_023644</name>
</gene>
<protein>
    <submittedName>
        <fullName evidence="2">Uncharacterized protein</fullName>
    </submittedName>
</protein>
<keyword evidence="3" id="KW-1185">Reference proteome</keyword>
<comment type="caution">
    <text evidence="2">The sequence shown here is derived from an EMBL/GenBank/DDBJ whole genome shotgun (WGS) entry which is preliminary data.</text>
</comment>
<organism evidence="2 3">
    <name type="scientific">Nepenthes gracilis</name>
    <name type="common">Slender pitcher plant</name>
    <dbReference type="NCBI Taxonomy" id="150966"/>
    <lineage>
        <taxon>Eukaryota</taxon>
        <taxon>Viridiplantae</taxon>
        <taxon>Streptophyta</taxon>
        <taxon>Embryophyta</taxon>
        <taxon>Tracheophyta</taxon>
        <taxon>Spermatophyta</taxon>
        <taxon>Magnoliopsida</taxon>
        <taxon>eudicotyledons</taxon>
        <taxon>Gunneridae</taxon>
        <taxon>Pentapetalae</taxon>
        <taxon>Caryophyllales</taxon>
        <taxon>Nepenthaceae</taxon>
        <taxon>Nepenthes</taxon>
    </lineage>
</organism>
<name>A0AAD3T4M0_NEPGR</name>
<feature type="region of interest" description="Disordered" evidence="1">
    <location>
        <begin position="85"/>
        <end position="111"/>
    </location>
</feature>
<feature type="compositionally biased region" description="Low complexity" evidence="1">
    <location>
        <begin position="97"/>
        <end position="111"/>
    </location>
</feature>
<feature type="region of interest" description="Disordered" evidence="1">
    <location>
        <begin position="1"/>
        <end position="37"/>
    </location>
</feature>
<dbReference type="Proteomes" id="UP001279734">
    <property type="component" value="Unassembled WGS sequence"/>
</dbReference>
<evidence type="ECO:0000256" key="1">
    <source>
        <dbReference type="SAM" id="MobiDB-lite"/>
    </source>
</evidence>
<proteinExistence type="predicted"/>
<dbReference type="EMBL" id="BSYO01000023">
    <property type="protein sequence ID" value="GMH21801.1"/>
    <property type="molecule type" value="Genomic_DNA"/>
</dbReference>
<sequence>MSGKRIQPKKRTELNEGDTLRIGGSRNEPANNENKSTDLLIPMEKGEEFLSQDKQNFAPNTHAMLKEVEHSNSDRSPLLKTIHSEQCISASSDRKSSTQSSSGTEISKACP</sequence>
<dbReference type="AlphaFoldDB" id="A0AAD3T4M0"/>
<evidence type="ECO:0000313" key="2">
    <source>
        <dbReference type="EMBL" id="GMH21801.1"/>
    </source>
</evidence>
<accession>A0AAD3T4M0</accession>
<reference evidence="2" key="1">
    <citation type="submission" date="2023-05" db="EMBL/GenBank/DDBJ databases">
        <title>Nepenthes gracilis genome sequencing.</title>
        <authorList>
            <person name="Fukushima K."/>
        </authorList>
    </citation>
    <scope>NUCLEOTIDE SEQUENCE</scope>
    <source>
        <strain evidence="2">SING2019-196</strain>
    </source>
</reference>
<evidence type="ECO:0000313" key="3">
    <source>
        <dbReference type="Proteomes" id="UP001279734"/>
    </source>
</evidence>